<protein>
    <submittedName>
        <fullName evidence="1">Uncharacterized protein</fullName>
    </submittedName>
</protein>
<organism evidence="1 2">
    <name type="scientific">Streptomyces pluripotens</name>
    <dbReference type="NCBI Taxonomy" id="1355015"/>
    <lineage>
        <taxon>Bacteria</taxon>
        <taxon>Bacillati</taxon>
        <taxon>Actinomycetota</taxon>
        <taxon>Actinomycetes</taxon>
        <taxon>Kitasatosporales</taxon>
        <taxon>Streptomycetaceae</taxon>
        <taxon>Streptomyces</taxon>
    </lineage>
</organism>
<dbReference type="Proteomes" id="UP000031501">
    <property type="component" value="Chromosome"/>
</dbReference>
<accession>A0A221NWH3</accession>
<dbReference type="EMBL" id="CP022433">
    <property type="protein sequence ID" value="ASN24349.1"/>
    <property type="molecule type" value="Genomic_DNA"/>
</dbReference>
<reference evidence="1 2" key="1">
    <citation type="submission" date="2017-07" db="EMBL/GenBank/DDBJ databases">
        <title>Genome sequence of Streptomyces pluripotens MUSC 137T.</title>
        <authorList>
            <person name="Ser H.-L."/>
            <person name="Lee L.-H."/>
        </authorList>
    </citation>
    <scope>NUCLEOTIDE SEQUENCE [LARGE SCALE GENOMIC DNA]</scope>
    <source>
        <strain evidence="1 2">MUSC 137</strain>
    </source>
</reference>
<dbReference type="RefSeq" id="WP_052270266.1">
    <property type="nucleotide sequence ID" value="NZ_CP021080.1"/>
</dbReference>
<gene>
    <name evidence="1" type="ORF">LK07_10140</name>
</gene>
<proteinExistence type="predicted"/>
<name>A0A221NWH3_9ACTN</name>
<evidence type="ECO:0000313" key="2">
    <source>
        <dbReference type="Proteomes" id="UP000031501"/>
    </source>
</evidence>
<dbReference type="OrthoDB" id="3295168at2"/>
<dbReference type="AlphaFoldDB" id="A0A221NWH3"/>
<sequence>MLKIAGYEDVPLVDGSRFLDLPLFWPCHLGSSLWGEEAQAIAFGPDWDDAQELYKTLSCPDEWPAFTVHLHSGYALHVIYRNLEGEHGIDYLLSHPAWTEAVTLATDDGHFMGPGLSWPELEASADQGSTSGVTDPNARLLLLFPMLGDADVPEAAVPRLASALAELTIVEDTAEVARVLLENQGQWTPASWREADGTWICDGSHSFRNPENHFALPAPRLAAASSALLRR</sequence>
<keyword evidence="2" id="KW-1185">Reference proteome</keyword>
<evidence type="ECO:0000313" key="1">
    <source>
        <dbReference type="EMBL" id="ASN24349.1"/>
    </source>
</evidence>
<dbReference type="KEGG" id="splu:LK06_009030"/>